<dbReference type="EMBL" id="SIHI01000001">
    <property type="protein sequence ID" value="TWT59041.1"/>
    <property type="molecule type" value="Genomic_DNA"/>
</dbReference>
<evidence type="ECO:0000313" key="2">
    <source>
        <dbReference type="Proteomes" id="UP000317243"/>
    </source>
</evidence>
<name>A0A5C5X9H3_9PLAN</name>
<accession>A0A5C5X9H3</accession>
<dbReference type="AlphaFoldDB" id="A0A5C5X9H3"/>
<reference evidence="1 2" key="1">
    <citation type="submission" date="2019-02" db="EMBL/GenBank/DDBJ databases">
        <title>Deep-cultivation of Planctomycetes and their phenomic and genomic characterization uncovers novel biology.</title>
        <authorList>
            <person name="Wiegand S."/>
            <person name="Jogler M."/>
            <person name="Boedeker C."/>
            <person name="Pinto D."/>
            <person name="Vollmers J."/>
            <person name="Rivas-Marin E."/>
            <person name="Kohn T."/>
            <person name="Peeters S.H."/>
            <person name="Heuer A."/>
            <person name="Rast P."/>
            <person name="Oberbeckmann S."/>
            <person name="Bunk B."/>
            <person name="Jeske O."/>
            <person name="Meyerdierks A."/>
            <person name="Storesund J.E."/>
            <person name="Kallscheuer N."/>
            <person name="Luecker S."/>
            <person name="Lage O.M."/>
            <person name="Pohl T."/>
            <person name="Merkel B.J."/>
            <person name="Hornburger P."/>
            <person name="Mueller R.-W."/>
            <person name="Bruemmer F."/>
            <person name="Labrenz M."/>
            <person name="Spormann A.M."/>
            <person name="Op Den Camp H."/>
            <person name="Overmann J."/>
            <person name="Amann R."/>
            <person name="Jetten M.S.M."/>
            <person name="Mascher T."/>
            <person name="Medema M.H."/>
            <person name="Devos D.P."/>
            <person name="Kaster A.-K."/>
            <person name="Ovreas L."/>
            <person name="Rohde M."/>
            <person name="Galperin M.Y."/>
            <person name="Jogler C."/>
        </authorList>
    </citation>
    <scope>NUCLEOTIDE SEQUENCE [LARGE SCALE GENOMIC DNA]</scope>
    <source>
        <strain evidence="1 2">KOR42</strain>
    </source>
</reference>
<proteinExistence type="predicted"/>
<evidence type="ECO:0000313" key="1">
    <source>
        <dbReference type="EMBL" id="TWT59041.1"/>
    </source>
</evidence>
<keyword evidence="2" id="KW-1185">Reference proteome</keyword>
<sequence length="67" mass="7720">MKGWLARIAATLLITMNRSMSPMRGREFDLSPMILAEAQEIFSERLYNSRSFSLFSEFRIIQDSSNG</sequence>
<comment type="caution">
    <text evidence="1">The sequence shown here is derived from an EMBL/GenBank/DDBJ whole genome shotgun (WGS) entry which is preliminary data.</text>
</comment>
<gene>
    <name evidence="1" type="ORF">KOR42_24300</name>
</gene>
<dbReference type="Proteomes" id="UP000317243">
    <property type="component" value="Unassembled WGS sequence"/>
</dbReference>
<organism evidence="1 2">
    <name type="scientific">Thalassoglobus neptunius</name>
    <dbReference type="NCBI Taxonomy" id="1938619"/>
    <lineage>
        <taxon>Bacteria</taxon>
        <taxon>Pseudomonadati</taxon>
        <taxon>Planctomycetota</taxon>
        <taxon>Planctomycetia</taxon>
        <taxon>Planctomycetales</taxon>
        <taxon>Planctomycetaceae</taxon>
        <taxon>Thalassoglobus</taxon>
    </lineage>
</organism>
<protein>
    <submittedName>
        <fullName evidence="1">Uncharacterized protein</fullName>
    </submittedName>
</protein>